<sequence length="86" mass="10056">MRKQRLVHKYTTEQTYRQHQTNVSLLQEIMHLTFQPEEQESEGIKIGEIPGPMAPARGALSVRQYHRKDESIILPTKRLGMDLKEI</sequence>
<evidence type="ECO:0000313" key="1">
    <source>
        <dbReference type="EMBL" id="VDH95916.1"/>
    </source>
</evidence>
<proteinExistence type="predicted"/>
<dbReference type="Proteomes" id="UP000596742">
    <property type="component" value="Unassembled WGS sequence"/>
</dbReference>
<dbReference type="AlphaFoldDB" id="A0A8B6BV32"/>
<keyword evidence="2" id="KW-1185">Reference proteome</keyword>
<organism evidence="1 2">
    <name type="scientific">Mytilus galloprovincialis</name>
    <name type="common">Mediterranean mussel</name>
    <dbReference type="NCBI Taxonomy" id="29158"/>
    <lineage>
        <taxon>Eukaryota</taxon>
        <taxon>Metazoa</taxon>
        <taxon>Spiralia</taxon>
        <taxon>Lophotrochozoa</taxon>
        <taxon>Mollusca</taxon>
        <taxon>Bivalvia</taxon>
        <taxon>Autobranchia</taxon>
        <taxon>Pteriomorphia</taxon>
        <taxon>Mytilida</taxon>
        <taxon>Mytiloidea</taxon>
        <taxon>Mytilidae</taxon>
        <taxon>Mytilinae</taxon>
        <taxon>Mytilus</taxon>
    </lineage>
</organism>
<accession>A0A8B6BV32</accession>
<evidence type="ECO:0000313" key="2">
    <source>
        <dbReference type="Proteomes" id="UP000596742"/>
    </source>
</evidence>
<protein>
    <submittedName>
        <fullName evidence="1">Uncharacterized protein</fullName>
    </submittedName>
</protein>
<gene>
    <name evidence="1" type="ORF">MGAL_10B070426</name>
</gene>
<comment type="caution">
    <text evidence="1">The sequence shown here is derived from an EMBL/GenBank/DDBJ whole genome shotgun (WGS) entry which is preliminary data.</text>
</comment>
<dbReference type="EMBL" id="UYJE01000732">
    <property type="protein sequence ID" value="VDH95916.1"/>
    <property type="molecule type" value="Genomic_DNA"/>
</dbReference>
<name>A0A8B6BV32_MYTGA</name>
<reference evidence="1" key="1">
    <citation type="submission" date="2018-11" db="EMBL/GenBank/DDBJ databases">
        <authorList>
            <person name="Alioto T."/>
            <person name="Alioto T."/>
        </authorList>
    </citation>
    <scope>NUCLEOTIDE SEQUENCE</scope>
</reference>